<proteinExistence type="predicted"/>
<keyword evidence="2" id="KW-1185">Reference proteome</keyword>
<dbReference type="Proteomes" id="UP000326396">
    <property type="component" value="Linkage Group LG3"/>
</dbReference>
<gene>
    <name evidence="1" type="ORF">E3N88_24512</name>
</gene>
<evidence type="ECO:0000313" key="1">
    <source>
        <dbReference type="EMBL" id="KAD4384344.1"/>
    </source>
</evidence>
<dbReference type="AlphaFoldDB" id="A0A5N6N2E0"/>
<dbReference type="OrthoDB" id="1898192at2759"/>
<organism evidence="1 2">
    <name type="scientific">Mikania micrantha</name>
    <name type="common">bitter vine</name>
    <dbReference type="NCBI Taxonomy" id="192012"/>
    <lineage>
        <taxon>Eukaryota</taxon>
        <taxon>Viridiplantae</taxon>
        <taxon>Streptophyta</taxon>
        <taxon>Embryophyta</taxon>
        <taxon>Tracheophyta</taxon>
        <taxon>Spermatophyta</taxon>
        <taxon>Magnoliopsida</taxon>
        <taxon>eudicotyledons</taxon>
        <taxon>Gunneridae</taxon>
        <taxon>Pentapetalae</taxon>
        <taxon>asterids</taxon>
        <taxon>campanulids</taxon>
        <taxon>Asterales</taxon>
        <taxon>Asteraceae</taxon>
        <taxon>Asteroideae</taxon>
        <taxon>Heliantheae alliance</taxon>
        <taxon>Eupatorieae</taxon>
        <taxon>Mikania</taxon>
    </lineage>
</organism>
<protein>
    <submittedName>
        <fullName evidence="1">Uncharacterized protein</fullName>
    </submittedName>
</protein>
<sequence length="159" mass="17295">MVSNVDAGPAMCVMVTHEFSEGNLQTENLYRVPIIKPALGTPRCPSCISPLKSNSLHFQLSNKWQVCHARHRNAGPKGTVGMVRCSLSRPKRWGFNLGGAPNGDYAVHIRNIIYLVACQRTKVASVCHWDTSSNVYNLFPSVPPLLMSAAANAAYGGMP</sequence>
<reference evidence="1 2" key="1">
    <citation type="submission" date="2019-05" db="EMBL/GenBank/DDBJ databases">
        <title>Mikania micrantha, genome provides insights into the molecular mechanism of rapid growth.</title>
        <authorList>
            <person name="Liu B."/>
        </authorList>
    </citation>
    <scope>NUCLEOTIDE SEQUENCE [LARGE SCALE GENOMIC DNA]</scope>
    <source>
        <strain evidence="1">NLD-2019</strain>
        <tissue evidence="1">Leaf</tissue>
    </source>
</reference>
<accession>A0A5N6N2E0</accession>
<comment type="caution">
    <text evidence="1">The sequence shown here is derived from an EMBL/GenBank/DDBJ whole genome shotgun (WGS) entry which is preliminary data.</text>
</comment>
<dbReference type="EMBL" id="SZYD01000013">
    <property type="protein sequence ID" value="KAD4384344.1"/>
    <property type="molecule type" value="Genomic_DNA"/>
</dbReference>
<name>A0A5N6N2E0_9ASTR</name>
<evidence type="ECO:0000313" key="2">
    <source>
        <dbReference type="Proteomes" id="UP000326396"/>
    </source>
</evidence>